<dbReference type="EMBL" id="JAMRYU010000020">
    <property type="protein sequence ID" value="MDC4241812.1"/>
    <property type="molecule type" value="Genomic_DNA"/>
</dbReference>
<protein>
    <submittedName>
        <fullName evidence="2">Transposase</fullName>
    </submittedName>
</protein>
<comment type="caution">
    <text evidence="2">The sequence shown here is derived from an EMBL/GenBank/DDBJ whole genome shotgun (WGS) entry which is preliminary data.</text>
</comment>
<name>A0A9X3XRA8_9CLOT</name>
<evidence type="ECO:0000313" key="3">
    <source>
        <dbReference type="Proteomes" id="UP001141183"/>
    </source>
</evidence>
<dbReference type="InterPro" id="IPR002622">
    <property type="entry name" value="Transposase_14"/>
</dbReference>
<evidence type="ECO:0000259" key="1">
    <source>
        <dbReference type="Pfam" id="PF01710"/>
    </source>
</evidence>
<evidence type="ECO:0000313" key="2">
    <source>
        <dbReference type="EMBL" id="MDC4241812.1"/>
    </source>
</evidence>
<organism evidence="2 3">
    <name type="scientific">Clostridium tertium</name>
    <dbReference type="NCBI Taxonomy" id="1559"/>
    <lineage>
        <taxon>Bacteria</taxon>
        <taxon>Bacillati</taxon>
        <taxon>Bacillota</taxon>
        <taxon>Clostridia</taxon>
        <taxon>Eubacteriales</taxon>
        <taxon>Clostridiaceae</taxon>
        <taxon>Clostridium</taxon>
    </lineage>
</organism>
<dbReference type="RefSeq" id="WP_272470619.1">
    <property type="nucleotide sequence ID" value="NZ_JAMRYU010000020.1"/>
</dbReference>
<sequence length="143" mass="16416">MEVNIEMVLGEKHYKCINLLIEGNKITEISKMLPASRQAIYNWLGDKEFKAELDKQRQEIKKRGQDKILAKFDTYIDKIHNIAMNSSSDNVKLNALEFLVEHIIGKPTSKIEQSITDNKNNNDIDIDDIIAEVINDEDKDNIA</sequence>
<proteinExistence type="predicted"/>
<keyword evidence="3" id="KW-1185">Reference proteome</keyword>
<dbReference type="Proteomes" id="UP001141183">
    <property type="component" value="Unassembled WGS sequence"/>
</dbReference>
<dbReference type="AlphaFoldDB" id="A0A9X3XRA8"/>
<dbReference type="Gene3D" id="1.10.10.60">
    <property type="entry name" value="Homeodomain-like"/>
    <property type="match status" value="1"/>
</dbReference>
<dbReference type="Pfam" id="PF01710">
    <property type="entry name" value="HTH_Tnp_IS630"/>
    <property type="match status" value="1"/>
</dbReference>
<feature type="domain" description="Transposase Synechocystis PCC 6803" evidence="1">
    <location>
        <begin position="14"/>
        <end position="64"/>
    </location>
</feature>
<gene>
    <name evidence="2" type="ORF">NE398_16875</name>
</gene>
<accession>A0A9X3XRA8</accession>
<reference evidence="2" key="1">
    <citation type="submission" date="2022-05" db="EMBL/GenBank/DDBJ databases">
        <title>Draft genome sequence of Clostridium tertium strain CP3 isolated from Peru.</title>
        <authorList>
            <person name="Hurtado R."/>
            <person name="Lima L."/>
            <person name="Sousa T."/>
            <person name="Jaiswal A.K."/>
            <person name="Tiwari S."/>
            <person name="Maturrano L."/>
            <person name="Brenig B."/>
            <person name="Azevedo V."/>
        </authorList>
    </citation>
    <scope>NUCLEOTIDE SEQUENCE</scope>
    <source>
        <strain evidence="2">CP3</strain>
    </source>
</reference>